<reference evidence="1 2" key="1">
    <citation type="submission" date="2020-08" db="EMBL/GenBank/DDBJ databases">
        <title>Sequencing the genomes of 1000 actinobacteria strains.</title>
        <authorList>
            <person name="Klenk H.-P."/>
        </authorList>
    </citation>
    <scope>NUCLEOTIDE SEQUENCE [LARGE SCALE GENOMIC DNA]</scope>
    <source>
        <strain evidence="1 2">DSM 46659</strain>
    </source>
</reference>
<comment type="caution">
    <text evidence="1">The sequence shown here is derived from an EMBL/GenBank/DDBJ whole genome shotgun (WGS) entry which is preliminary data.</text>
</comment>
<dbReference type="RefSeq" id="WP_184077754.1">
    <property type="nucleotide sequence ID" value="NZ_JACHDS010000001.1"/>
</dbReference>
<evidence type="ECO:0000313" key="1">
    <source>
        <dbReference type="EMBL" id="MBB6173993.1"/>
    </source>
</evidence>
<dbReference type="Proteomes" id="UP000546642">
    <property type="component" value="Unassembled WGS sequence"/>
</dbReference>
<organism evidence="1 2">
    <name type="scientific">Nocardiopsis mwathae</name>
    <dbReference type="NCBI Taxonomy" id="1472723"/>
    <lineage>
        <taxon>Bacteria</taxon>
        <taxon>Bacillati</taxon>
        <taxon>Actinomycetota</taxon>
        <taxon>Actinomycetes</taxon>
        <taxon>Streptosporangiales</taxon>
        <taxon>Nocardiopsidaceae</taxon>
        <taxon>Nocardiopsis</taxon>
    </lineage>
</organism>
<keyword evidence="2" id="KW-1185">Reference proteome</keyword>
<sequence length="63" mass="7050">MRESSKRVYIDSDVYLNVILGRKDTNPERYETSLAVIEKGQDGDYQIVASALLRAEVGCSGRL</sequence>
<evidence type="ECO:0000313" key="2">
    <source>
        <dbReference type="Proteomes" id="UP000546642"/>
    </source>
</evidence>
<accession>A0A7W9YKT1</accession>
<gene>
    <name evidence="1" type="ORF">HNR23_004053</name>
</gene>
<dbReference type="EMBL" id="JACHDS010000001">
    <property type="protein sequence ID" value="MBB6173993.1"/>
    <property type="molecule type" value="Genomic_DNA"/>
</dbReference>
<protein>
    <recommendedName>
        <fullName evidence="3">PIN domain-containing protein</fullName>
    </recommendedName>
</protein>
<proteinExistence type="predicted"/>
<evidence type="ECO:0008006" key="3">
    <source>
        <dbReference type="Google" id="ProtNLM"/>
    </source>
</evidence>
<name>A0A7W9YKT1_9ACTN</name>
<dbReference type="AlphaFoldDB" id="A0A7W9YKT1"/>